<dbReference type="Proteomes" id="UP000194577">
    <property type="component" value="Unassembled WGS sequence"/>
</dbReference>
<reference evidence="1 2" key="1">
    <citation type="submission" date="2017-10" db="EMBL/GenBank/DDBJ databases">
        <title>Draft genome sequence of cellulolytic Actinomyces sp CtC72 isolated from cattle rumen fluid.</title>
        <authorList>
            <person name="Joshi A.J."/>
            <person name="Vasudevan G."/>
            <person name="Lanjekar V.B."/>
            <person name="Hivarkar S."/>
            <person name="Engineer A."/>
            <person name="Pore S.D."/>
            <person name="Dhakephalkar P.K."/>
            <person name="Dagar S."/>
        </authorList>
    </citation>
    <scope>NUCLEOTIDE SEQUENCE [LARGE SCALE GENOMIC DNA]</scope>
    <source>
        <strain evidence="2">CtC72</strain>
    </source>
</reference>
<comment type="caution">
    <text evidence="1">The sequence shown here is derived from an EMBL/GenBank/DDBJ whole genome shotgun (WGS) entry which is preliminary data.</text>
</comment>
<evidence type="ECO:0000313" key="2">
    <source>
        <dbReference type="Proteomes" id="UP000194577"/>
    </source>
</evidence>
<proteinExistence type="predicted"/>
<organism evidence="1 2">
    <name type="scientific">Actinomyces ruminis</name>
    <dbReference type="NCBI Taxonomy" id="1937003"/>
    <lineage>
        <taxon>Bacteria</taxon>
        <taxon>Bacillati</taxon>
        <taxon>Actinomycetota</taxon>
        <taxon>Actinomycetes</taxon>
        <taxon>Actinomycetales</taxon>
        <taxon>Actinomycetaceae</taxon>
        <taxon>Actinomyces</taxon>
    </lineage>
</organism>
<protein>
    <submittedName>
        <fullName evidence="1">FMN-dependent dehydrogenase</fullName>
    </submittedName>
</protein>
<name>A0ABX4M8C4_9ACTO</name>
<sequence length="99" mass="10544">MPSYRTILTVTDLLPGHGPQDVEAAARAAVTASTTLEAFQVDVVRGRPRVTIRFTGADDTEARTVHRRTVAGVREVAVVPQQALAKVAGRRSVPIGLEA</sequence>
<evidence type="ECO:0000313" key="1">
    <source>
        <dbReference type="EMBL" id="PHP51702.1"/>
    </source>
</evidence>
<dbReference type="EMBL" id="MTPX02000082">
    <property type="protein sequence ID" value="PHP51702.1"/>
    <property type="molecule type" value="Genomic_DNA"/>
</dbReference>
<keyword evidence="2" id="KW-1185">Reference proteome</keyword>
<gene>
    <name evidence="1" type="ORF">BW737_014610</name>
</gene>
<dbReference type="RefSeq" id="WP_086614684.1">
    <property type="nucleotide sequence ID" value="NZ_MTPX02000082.1"/>
</dbReference>
<accession>A0ABX4M8C4</accession>